<dbReference type="AlphaFoldDB" id="A0A0N7LTQ7"/>
<feature type="transmembrane region" description="Helical" evidence="1">
    <location>
        <begin position="282"/>
        <end position="298"/>
    </location>
</feature>
<feature type="transmembrane region" description="Helical" evidence="1">
    <location>
        <begin position="70"/>
        <end position="91"/>
    </location>
</feature>
<dbReference type="Proteomes" id="UP000051298">
    <property type="component" value="Unassembled WGS sequence"/>
</dbReference>
<dbReference type="InterPro" id="IPR000620">
    <property type="entry name" value="EamA_dom"/>
</dbReference>
<feature type="domain" description="EamA" evidence="2">
    <location>
        <begin position="159"/>
        <end position="296"/>
    </location>
</feature>
<protein>
    <submittedName>
        <fullName evidence="3">EamA-like transporter family protein</fullName>
    </submittedName>
</protein>
<feature type="transmembrane region" description="Helical" evidence="1">
    <location>
        <begin position="6"/>
        <end position="22"/>
    </location>
</feature>
<proteinExistence type="predicted"/>
<dbReference type="GO" id="GO:0016020">
    <property type="term" value="C:membrane"/>
    <property type="evidence" value="ECO:0007669"/>
    <property type="project" value="InterPro"/>
</dbReference>
<evidence type="ECO:0000256" key="1">
    <source>
        <dbReference type="SAM" id="Phobius"/>
    </source>
</evidence>
<feature type="transmembrane region" description="Helical" evidence="1">
    <location>
        <begin position="34"/>
        <end position="58"/>
    </location>
</feature>
<dbReference type="InterPro" id="IPR037185">
    <property type="entry name" value="EmrE-like"/>
</dbReference>
<dbReference type="SUPFAM" id="SSF103481">
    <property type="entry name" value="Multidrug resistance efflux transporter EmrE"/>
    <property type="match status" value="2"/>
</dbReference>
<keyword evidence="1" id="KW-0812">Transmembrane</keyword>
<organism evidence="3 4">
    <name type="scientific">Thalassobacter stenotrophicus</name>
    <dbReference type="NCBI Taxonomy" id="266809"/>
    <lineage>
        <taxon>Bacteria</taxon>
        <taxon>Pseudomonadati</taxon>
        <taxon>Pseudomonadota</taxon>
        <taxon>Alphaproteobacteria</taxon>
        <taxon>Rhodobacterales</taxon>
        <taxon>Roseobacteraceae</taxon>
        <taxon>Thalassobacter</taxon>
    </lineage>
</organism>
<feature type="domain" description="EamA" evidence="2">
    <location>
        <begin position="4"/>
        <end position="142"/>
    </location>
</feature>
<sequence>MEHLWIYAAVFAAFVQSLRFMLQKQVKEAGLSTAAATFARFVYAAPVVGLGAFFYSSAQIGGVPALAPGYWGYVVVGGLSQILGTVAVVILFSHRNFAVGMTFKKTEVMLTVLSGYLILGDSVSVYGIAAIALGFCGVLALSGQAARFTWRDLISRASLIGLASGVIFSISGPAYRGASLAVMSDDPLIRASITLACATAFQTVVLLGWMLWREQDQLRAVFVRWRLTGMVAVASMLGSMGWFTAYTLQSAAYVNAVGQVELIFSMIISYFVFSERSTPREYAGIALICASVLALILFG</sequence>
<dbReference type="eggNOG" id="COG0697">
    <property type="taxonomic scope" value="Bacteria"/>
</dbReference>
<feature type="transmembrane region" description="Helical" evidence="1">
    <location>
        <begin position="153"/>
        <end position="171"/>
    </location>
</feature>
<feature type="transmembrane region" description="Helical" evidence="1">
    <location>
        <begin position="191"/>
        <end position="212"/>
    </location>
</feature>
<feature type="transmembrane region" description="Helical" evidence="1">
    <location>
        <begin position="103"/>
        <end position="119"/>
    </location>
</feature>
<dbReference type="STRING" id="266809.PM03_12060"/>
<name>A0A0N7LTQ7_9RHOB</name>
<gene>
    <name evidence="3" type="ORF">THS5294_02676</name>
</gene>
<reference evidence="3 4" key="1">
    <citation type="submission" date="2015-09" db="EMBL/GenBank/DDBJ databases">
        <authorList>
            <consortium name="Swine Surveillance"/>
        </authorList>
    </citation>
    <scope>NUCLEOTIDE SEQUENCE [LARGE SCALE GENOMIC DNA]</scope>
    <source>
        <strain evidence="3 4">CECT 5294</strain>
    </source>
</reference>
<feature type="transmembrane region" description="Helical" evidence="1">
    <location>
        <begin position="224"/>
        <end position="245"/>
    </location>
</feature>
<keyword evidence="1" id="KW-1133">Transmembrane helix</keyword>
<feature type="transmembrane region" description="Helical" evidence="1">
    <location>
        <begin position="125"/>
        <end position="141"/>
    </location>
</feature>
<evidence type="ECO:0000259" key="2">
    <source>
        <dbReference type="Pfam" id="PF00892"/>
    </source>
</evidence>
<keyword evidence="1" id="KW-0472">Membrane</keyword>
<feature type="transmembrane region" description="Helical" evidence="1">
    <location>
        <begin position="251"/>
        <end position="273"/>
    </location>
</feature>
<dbReference type="RefSeq" id="WP_058124128.1">
    <property type="nucleotide sequence ID" value="NZ_CYRX01000031.1"/>
</dbReference>
<evidence type="ECO:0000313" key="4">
    <source>
        <dbReference type="Proteomes" id="UP000051298"/>
    </source>
</evidence>
<dbReference type="Gene3D" id="1.10.3730.20">
    <property type="match status" value="1"/>
</dbReference>
<dbReference type="Pfam" id="PF00892">
    <property type="entry name" value="EamA"/>
    <property type="match status" value="2"/>
</dbReference>
<evidence type="ECO:0000313" key="3">
    <source>
        <dbReference type="EMBL" id="CUH61370.1"/>
    </source>
</evidence>
<dbReference type="EMBL" id="CYRX01000031">
    <property type="protein sequence ID" value="CUH61370.1"/>
    <property type="molecule type" value="Genomic_DNA"/>
</dbReference>
<accession>A0A0N7LTQ7</accession>